<dbReference type="RefSeq" id="WP_211356679.1">
    <property type="nucleotide sequence ID" value="NZ_VNHU01000001.1"/>
</dbReference>
<sequence length="142" mass="15792">MDFLGNNVAQCTQANNRFGMANCCNSPTPSTCVTGGWPEFSKYNFTSKNTVNAALTRDQIKREIDCKDRPFTYTWHWAGGSGHMVTIVGYSVGECDGEKYLHVHNPLPVNVGSSYTITYYAYVAGNPGSSHWNDYYAIIPTR</sequence>
<accession>A0A5S5CCF6</accession>
<comment type="caution">
    <text evidence="1">The sequence shown here is derived from an EMBL/GenBank/DDBJ whole genome shotgun (WGS) entry which is preliminary data.</text>
</comment>
<reference evidence="1 2" key="1">
    <citation type="submission" date="2019-07" db="EMBL/GenBank/DDBJ databases">
        <title>Genomic Encyclopedia of Archaeal and Bacterial Type Strains, Phase II (KMG-II): from individual species to whole genera.</title>
        <authorList>
            <person name="Goeker M."/>
        </authorList>
    </citation>
    <scope>NUCLEOTIDE SEQUENCE [LARGE SCALE GENOMIC DNA]</scope>
    <source>
        <strain evidence="1 2">DSM 17527</strain>
    </source>
</reference>
<name>A0A5S5CCF6_9FLAO</name>
<organism evidence="1 2">
    <name type="scientific">Aquimarina intermedia</name>
    <dbReference type="NCBI Taxonomy" id="350814"/>
    <lineage>
        <taxon>Bacteria</taxon>
        <taxon>Pseudomonadati</taxon>
        <taxon>Bacteroidota</taxon>
        <taxon>Flavobacteriia</taxon>
        <taxon>Flavobacteriales</taxon>
        <taxon>Flavobacteriaceae</taxon>
        <taxon>Aquimarina</taxon>
    </lineage>
</organism>
<evidence type="ECO:0000313" key="2">
    <source>
        <dbReference type="Proteomes" id="UP000324376"/>
    </source>
</evidence>
<protein>
    <recommendedName>
        <fullName evidence="3">Papain like cysteine protease AvrRpt2</fullName>
    </recommendedName>
</protein>
<evidence type="ECO:0008006" key="3">
    <source>
        <dbReference type="Google" id="ProtNLM"/>
    </source>
</evidence>
<proteinExistence type="predicted"/>
<evidence type="ECO:0000313" key="1">
    <source>
        <dbReference type="EMBL" id="TYP77044.1"/>
    </source>
</evidence>
<gene>
    <name evidence="1" type="ORF">BD809_101191</name>
</gene>
<dbReference type="Proteomes" id="UP000324376">
    <property type="component" value="Unassembled WGS sequence"/>
</dbReference>
<dbReference type="EMBL" id="VNHU01000001">
    <property type="protein sequence ID" value="TYP77044.1"/>
    <property type="molecule type" value="Genomic_DNA"/>
</dbReference>
<keyword evidence="2" id="KW-1185">Reference proteome</keyword>
<dbReference type="AlphaFoldDB" id="A0A5S5CCF6"/>